<dbReference type="PANTHER" id="PTHR46961">
    <property type="entry name" value="DYNEIN HEAVY CHAIN 1, AXONEMAL-LIKE PROTEIN"/>
    <property type="match status" value="1"/>
</dbReference>
<dbReference type="STRING" id="62062.ENSHHUP00000024474"/>
<dbReference type="GO" id="GO:0051959">
    <property type="term" value="F:dynein light intermediate chain binding"/>
    <property type="evidence" value="ECO:0007669"/>
    <property type="project" value="InterPro"/>
</dbReference>
<reference evidence="3" key="1">
    <citation type="submission" date="2018-06" db="EMBL/GenBank/DDBJ databases">
        <title>Genome assembly of Danube salmon.</title>
        <authorList>
            <person name="Macqueen D.J."/>
            <person name="Gundappa M.K."/>
        </authorList>
    </citation>
    <scope>NUCLEOTIDE SEQUENCE [LARGE SCALE GENOMIC DNA]</scope>
</reference>
<protein>
    <recommendedName>
        <fullName evidence="1">Dynein heavy chain 3 AAA+ lid domain-containing protein</fullName>
    </recommendedName>
</protein>
<dbReference type="GO" id="GO:0045505">
    <property type="term" value="F:dynein intermediate chain binding"/>
    <property type="evidence" value="ECO:0007669"/>
    <property type="project" value="InterPro"/>
</dbReference>
<dbReference type="AlphaFoldDB" id="A0A4W5LFA3"/>
<proteinExistence type="predicted"/>
<dbReference type="Gene3D" id="1.20.920.30">
    <property type="match status" value="1"/>
</dbReference>
<dbReference type="Ensembl" id="ENSHHUT00000025398.1">
    <property type="protein sequence ID" value="ENSHHUP00000024474.1"/>
    <property type="gene ID" value="ENSHHUG00000015367.1"/>
</dbReference>
<organism evidence="2 3">
    <name type="scientific">Hucho hucho</name>
    <name type="common">huchen</name>
    <dbReference type="NCBI Taxonomy" id="62062"/>
    <lineage>
        <taxon>Eukaryota</taxon>
        <taxon>Metazoa</taxon>
        <taxon>Chordata</taxon>
        <taxon>Craniata</taxon>
        <taxon>Vertebrata</taxon>
        <taxon>Euteleostomi</taxon>
        <taxon>Actinopterygii</taxon>
        <taxon>Neopterygii</taxon>
        <taxon>Teleostei</taxon>
        <taxon>Protacanthopterygii</taxon>
        <taxon>Salmoniformes</taxon>
        <taxon>Salmonidae</taxon>
        <taxon>Salmoninae</taxon>
        <taxon>Hucho</taxon>
    </lineage>
</organism>
<keyword evidence="3" id="KW-1185">Reference proteome</keyword>
<dbReference type="InterPro" id="IPR041589">
    <property type="entry name" value="DNAH3_AAA_lid_1"/>
</dbReference>
<evidence type="ECO:0000259" key="1">
    <source>
        <dbReference type="Pfam" id="PF17857"/>
    </source>
</evidence>
<dbReference type="Proteomes" id="UP000314982">
    <property type="component" value="Unassembled WGS sequence"/>
</dbReference>
<evidence type="ECO:0000313" key="3">
    <source>
        <dbReference type="Proteomes" id="UP000314982"/>
    </source>
</evidence>
<evidence type="ECO:0000313" key="2">
    <source>
        <dbReference type="Ensembl" id="ENSHHUP00000024474.1"/>
    </source>
</evidence>
<dbReference type="GeneTree" id="ENSGT00940000157623"/>
<sequence>CSLHPPSLSSPPTLAILFLFPLPCSFHPLSSTLFSPSSSSLLSPCSLILFLSLSPCSLHLLPLSSPLLSHPLPPCLPRSLHPLPPSSSLFPPALSILFLYPLPCFLHHFPLSSPLPLLSIFTLFFSLSTLSRVHVYSSFTSFCVSFFPHSLSSFSPPLQESQIKRIYGTMINQKLQEFEEEVKPIGSVLTQATLELYYSIVARFLPTPAKIHYLFNLRDISRVFQGLLRAHRDFHDTKQSITRLWIHECFRYTALYPSL</sequence>
<dbReference type="GO" id="GO:0007018">
    <property type="term" value="P:microtubule-based movement"/>
    <property type="evidence" value="ECO:0007669"/>
    <property type="project" value="InterPro"/>
</dbReference>
<reference evidence="2" key="2">
    <citation type="submission" date="2025-08" db="UniProtKB">
        <authorList>
            <consortium name="Ensembl"/>
        </authorList>
    </citation>
    <scope>IDENTIFICATION</scope>
</reference>
<feature type="domain" description="Dynein heavy chain 3 AAA+ lid" evidence="1">
    <location>
        <begin position="190"/>
        <end position="251"/>
    </location>
</feature>
<dbReference type="GO" id="GO:0030286">
    <property type="term" value="C:dynein complex"/>
    <property type="evidence" value="ECO:0007669"/>
    <property type="project" value="InterPro"/>
</dbReference>
<dbReference type="Pfam" id="PF17857">
    <property type="entry name" value="AAA_lid_1"/>
    <property type="match status" value="1"/>
</dbReference>
<name>A0A4W5LFA3_9TELE</name>
<dbReference type="PANTHER" id="PTHR46961:SF8">
    <property type="entry name" value="DYNEIN AXONEMAL HEAVY CHAIN 7"/>
    <property type="match status" value="1"/>
</dbReference>
<accession>A0A4W5LFA3</accession>
<reference evidence="2" key="3">
    <citation type="submission" date="2025-09" db="UniProtKB">
        <authorList>
            <consortium name="Ensembl"/>
        </authorList>
    </citation>
    <scope>IDENTIFICATION</scope>
</reference>
<dbReference type="InterPro" id="IPR026983">
    <property type="entry name" value="DHC"/>
</dbReference>